<evidence type="ECO:0000256" key="3">
    <source>
        <dbReference type="ARBA" id="ARBA00023027"/>
    </source>
</evidence>
<dbReference type="RefSeq" id="WP_152771621.1">
    <property type="nucleotide sequence ID" value="NZ_VJZC01000068.1"/>
</dbReference>
<dbReference type="PANTHER" id="PTHR43477:SF4">
    <property type="entry name" value="DEHYDROGENASE_REDUCTASE SDR FAMILY MEMBER 6"/>
    <property type="match status" value="1"/>
</dbReference>
<name>A0A5N8XET9_9ACTN</name>
<dbReference type="InterPro" id="IPR002347">
    <property type="entry name" value="SDR_fam"/>
</dbReference>
<sequence length="81" mass="8482">MERRYDRRVFVTGAASGIGRATTLRLLSEGARVTATDAAKEGLAQTAAPAPRPGTGKRLSTAVLDVSPTSELRGGRCVRTP</sequence>
<dbReference type="SUPFAM" id="SSF51735">
    <property type="entry name" value="NAD(P)-binding Rossmann-fold domains"/>
    <property type="match status" value="1"/>
</dbReference>
<dbReference type="EMBL" id="VJZC01000068">
    <property type="protein sequence ID" value="MPY58043.1"/>
    <property type="molecule type" value="Genomic_DNA"/>
</dbReference>
<comment type="caution">
    <text evidence="5">The sequence shown here is derived from an EMBL/GenBank/DDBJ whole genome shotgun (WGS) entry which is preliminary data.</text>
</comment>
<evidence type="ECO:0000256" key="2">
    <source>
        <dbReference type="ARBA" id="ARBA00023002"/>
    </source>
</evidence>
<proteinExistence type="inferred from homology"/>
<dbReference type="InterPro" id="IPR051122">
    <property type="entry name" value="SDR_DHRS6-like"/>
</dbReference>
<keyword evidence="2" id="KW-0560">Oxidoreductase</keyword>
<dbReference type="InterPro" id="IPR036291">
    <property type="entry name" value="NAD(P)-bd_dom_sf"/>
</dbReference>
<evidence type="ECO:0000256" key="4">
    <source>
        <dbReference type="SAM" id="MobiDB-lite"/>
    </source>
</evidence>
<reference evidence="5 6" key="1">
    <citation type="submission" date="2019-07" db="EMBL/GenBank/DDBJ databases">
        <title>New species of Amycolatopsis and Streptomyces.</title>
        <authorList>
            <person name="Duangmal K."/>
            <person name="Teo W.F.A."/>
            <person name="Lipun K."/>
        </authorList>
    </citation>
    <scope>NUCLEOTIDE SEQUENCE [LARGE SCALE GENOMIC DNA]</scope>
    <source>
        <strain evidence="5 6">NBRC 106415</strain>
    </source>
</reference>
<keyword evidence="3" id="KW-0520">NAD</keyword>
<dbReference type="OrthoDB" id="7064009at2"/>
<evidence type="ECO:0000313" key="6">
    <source>
        <dbReference type="Proteomes" id="UP000400924"/>
    </source>
</evidence>
<keyword evidence="6" id="KW-1185">Reference proteome</keyword>
<organism evidence="5 6">
    <name type="scientific">Streptomyces spongiae</name>
    <dbReference type="NCBI Taxonomy" id="565072"/>
    <lineage>
        <taxon>Bacteria</taxon>
        <taxon>Bacillati</taxon>
        <taxon>Actinomycetota</taxon>
        <taxon>Actinomycetes</taxon>
        <taxon>Kitasatosporales</taxon>
        <taxon>Streptomycetaceae</taxon>
        <taxon>Streptomyces</taxon>
    </lineage>
</organism>
<evidence type="ECO:0000256" key="1">
    <source>
        <dbReference type="ARBA" id="ARBA00006484"/>
    </source>
</evidence>
<dbReference type="Pfam" id="PF00106">
    <property type="entry name" value="adh_short"/>
    <property type="match status" value="1"/>
</dbReference>
<feature type="region of interest" description="Disordered" evidence="4">
    <location>
        <begin position="39"/>
        <end position="81"/>
    </location>
</feature>
<comment type="similarity">
    <text evidence="1">Belongs to the short-chain dehydrogenases/reductases (SDR) family.</text>
</comment>
<accession>A0A5N8XET9</accession>
<dbReference type="GO" id="GO:0016491">
    <property type="term" value="F:oxidoreductase activity"/>
    <property type="evidence" value="ECO:0007669"/>
    <property type="project" value="UniProtKB-KW"/>
</dbReference>
<dbReference type="Proteomes" id="UP000400924">
    <property type="component" value="Unassembled WGS sequence"/>
</dbReference>
<dbReference type="Gene3D" id="3.40.50.720">
    <property type="entry name" value="NAD(P)-binding Rossmann-like Domain"/>
    <property type="match status" value="1"/>
</dbReference>
<protein>
    <submittedName>
        <fullName evidence="5">SDR family NAD(P)-dependent oxidoreductase</fullName>
    </submittedName>
</protein>
<gene>
    <name evidence="5" type="ORF">FNH08_12950</name>
</gene>
<dbReference type="AlphaFoldDB" id="A0A5N8XET9"/>
<evidence type="ECO:0000313" key="5">
    <source>
        <dbReference type="EMBL" id="MPY58043.1"/>
    </source>
</evidence>
<dbReference type="PANTHER" id="PTHR43477">
    <property type="entry name" value="DIHYDROANTICAPSIN 7-DEHYDROGENASE"/>
    <property type="match status" value="1"/>
</dbReference>